<keyword evidence="1" id="KW-0732">Signal</keyword>
<dbReference type="Proteomes" id="UP001200741">
    <property type="component" value="Unassembled WGS sequence"/>
</dbReference>
<evidence type="ECO:0000313" key="3">
    <source>
        <dbReference type="Proteomes" id="UP001200741"/>
    </source>
</evidence>
<proteinExistence type="predicted"/>
<feature type="signal peptide" evidence="1">
    <location>
        <begin position="1"/>
        <end position="23"/>
    </location>
</feature>
<accession>A0ABS8XWP4</accession>
<evidence type="ECO:0000256" key="1">
    <source>
        <dbReference type="SAM" id="SignalP"/>
    </source>
</evidence>
<dbReference type="PROSITE" id="PS51257">
    <property type="entry name" value="PROKAR_LIPOPROTEIN"/>
    <property type="match status" value="1"/>
</dbReference>
<feature type="chain" id="PRO_5045247577" description="Cyclic nucleotide-binding domain-containing protein" evidence="1">
    <location>
        <begin position="24"/>
        <end position="198"/>
    </location>
</feature>
<protein>
    <recommendedName>
        <fullName evidence="4">Cyclic nucleotide-binding domain-containing protein</fullName>
    </recommendedName>
</protein>
<evidence type="ECO:0000313" key="2">
    <source>
        <dbReference type="EMBL" id="MCE4555051.1"/>
    </source>
</evidence>
<organism evidence="2 3">
    <name type="scientific">Pelomonas cellulosilytica</name>
    <dbReference type="NCBI Taxonomy" id="2906762"/>
    <lineage>
        <taxon>Bacteria</taxon>
        <taxon>Pseudomonadati</taxon>
        <taxon>Pseudomonadota</taxon>
        <taxon>Betaproteobacteria</taxon>
        <taxon>Burkholderiales</taxon>
        <taxon>Sphaerotilaceae</taxon>
        <taxon>Roseateles</taxon>
    </lineage>
</organism>
<comment type="caution">
    <text evidence="2">The sequence shown here is derived from an EMBL/GenBank/DDBJ whole genome shotgun (WGS) entry which is preliminary data.</text>
</comment>
<keyword evidence="3" id="KW-1185">Reference proteome</keyword>
<evidence type="ECO:0008006" key="4">
    <source>
        <dbReference type="Google" id="ProtNLM"/>
    </source>
</evidence>
<dbReference type="EMBL" id="JAJTWU010000004">
    <property type="protein sequence ID" value="MCE4555051.1"/>
    <property type="molecule type" value="Genomic_DNA"/>
</dbReference>
<gene>
    <name evidence="2" type="ORF">LXT13_11530</name>
</gene>
<reference evidence="2 3" key="1">
    <citation type="submission" date="2021-12" db="EMBL/GenBank/DDBJ databases">
        <title>Genome seq of P8.</title>
        <authorList>
            <person name="Seo T."/>
        </authorList>
    </citation>
    <scope>NUCLEOTIDE SEQUENCE [LARGE SCALE GENOMIC DNA]</scope>
    <source>
        <strain evidence="2 3">P8</strain>
    </source>
</reference>
<name>A0ABS8XWP4_9BURK</name>
<sequence length="198" mass="20629">MRPAIKASLAPLVALLLAGVGCATGDPAADRGTAVSPAAFAQLLHAETIRLTEPMDFIVEGVLRRETEVVLLALRVADPQRFLPRGDVGEAIVVGGVVARALVPPLFSPVLVLAVPAATPLSPDALWLASAATDPARMGRAEMLALRRDADRSGPQQWLALPPNTTAAFGTPATRSLAGPSGLRSYARELHQTLAVKP</sequence>
<dbReference type="RefSeq" id="WP_233372073.1">
    <property type="nucleotide sequence ID" value="NZ_JAJTWU010000004.1"/>
</dbReference>